<comment type="caution">
    <text evidence="1">The sequence shown here is derived from an EMBL/GenBank/DDBJ whole genome shotgun (WGS) entry which is preliminary data.</text>
</comment>
<dbReference type="RefSeq" id="WP_263339253.1">
    <property type="nucleotide sequence ID" value="NZ_JAGSYH010000005.1"/>
</dbReference>
<evidence type="ECO:0000313" key="1">
    <source>
        <dbReference type="EMBL" id="MFC5863005.1"/>
    </source>
</evidence>
<proteinExistence type="predicted"/>
<protein>
    <submittedName>
        <fullName evidence="1">Uncharacterized protein</fullName>
    </submittedName>
</protein>
<keyword evidence="2" id="KW-1185">Reference proteome</keyword>
<accession>A0ABW1EIE0</accession>
<dbReference type="EMBL" id="JBHSPH010000003">
    <property type="protein sequence ID" value="MFC5863005.1"/>
    <property type="molecule type" value="Genomic_DNA"/>
</dbReference>
<dbReference type="Proteomes" id="UP001596091">
    <property type="component" value="Unassembled WGS sequence"/>
</dbReference>
<organism evidence="1 2">
    <name type="scientific">Acidicapsa dinghuensis</name>
    <dbReference type="NCBI Taxonomy" id="2218256"/>
    <lineage>
        <taxon>Bacteria</taxon>
        <taxon>Pseudomonadati</taxon>
        <taxon>Acidobacteriota</taxon>
        <taxon>Terriglobia</taxon>
        <taxon>Terriglobales</taxon>
        <taxon>Acidobacteriaceae</taxon>
        <taxon>Acidicapsa</taxon>
    </lineage>
</organism>
<evidence type="ECO:0000313" key="2">
    <source>
        <dbReference type="Proteomes" id="UP001596091"/>
    </source>
</evidence>
<gene>
    <name evidence="1" type="ORF">ACFPT7_11930</name>
</gene>
<sequence length="259" mass="29146">MSHSASGYLLTMTATIIPAANAGVKRSDPRVRLEDYKQALRFWLSYEHVSAAKILFLENSGADLSELESVAATENPFGKPVEFLSIPGNQIPEGRNYGYTEMQLLDEGLAQSRLRRETTHLVKVTGRLTFPALGRAIDMIEGRNGGSPELMVECRKLGFPRKGFDAFTQLFVCSHRFYDDVLRGSREEMNATDIRLLEHLLLRKVISFKGMAGYYLRFPCNVEPVGYSGFKSRSYRTSQAAITRAFRAALRIVAPGYWF</sequence>
<name>A0ABW1EIE0_9BACT</name>
<reference evidence="2" key="1">
    <citation type="journal article" date="2019" name="Int. J. Syst. Evol. Microbiol.">
        <title>The Global Catalogue of Microorganisms (GCM) 10K type strain sequencing project: providing services to taxonomists for standard genome sequencing and annotation.</title>
        <authorList>
            <consortium name="The Broad Institute Genomics Platform"/>
            <consortium name="The Broad Institute Genome Sequencing Center for Infectious Disease"/>
            <person name="Wu L."/>
            <person name="Ma J."/>
        </authorList>
    </citation>
    <scope>NUCLEOTIDE SEQUENCE [LARGE SCALE GENOMIC DNA]</scope>
    <source>
        <strain evidence="2">JCM 4087</strain>
    </source>
</reference>